<dbReference type="Gene3D" id="3.40.50.1000">
    <property type="entry name" value="HAD superfamily/HAD-like"/>
    <property type="match status" value="1"/>
</dbReference>
<keyword evidence="1" id="KW-0472">Membrane</keyword>
<gene>
    <name evidence="2" type="ORF">TIFTF001_010593</name>
</gene>
<protein>
    <recommendedName>
        <fullName evidence="4">Acid phosphatase</fullName>
    </recommendedName>
</protein>
<sequence length="321" mass="36407">MSLSARRIAMSAYAHQMERQFSAQSLSSRGSERESHYIMESGFYMTSLAATIFISALVTFGVLLITLLITLTVMLQSCENRSAGVVESETQKLSYDYNTCKTLALHAELNNLDASQLPVICRTLAILYIEEGQYARDLNSSMWLVENYFKSFAPSDDGRDVFLMDMDDIIFPSPRYASLSQQGYDQYGCSKCIGDAKHLKHGTILQIYMELHASGWPLIFLSRKPERQRNATIEHLVSAGFRDRSLLIMRSDDELHKDSREYFSRRRAALQKQGFRIAGTISSRYDALTGPYSAGLIFKLPNPIYYHSFDENQKEGTDTPV</sequence>
<dbReference type="Proteomes" id="UP001187192">
    <property type="component" value="Unassembled WGS sequence"/>
</dbReference>
<dbReference type="PANTHER" id="PTHR31284">
    <property type="entry name" value="ACID PHOSPHATASE-LIKE PROTEIN"/>
    <property type="match status" value="1"/>
</dbReference>
<evidence type="ECO:0008006" key="4">
    <source>
        <dbReference type="Google" id="ProtNLM"/>
    </source>
</evidence>
<comment type="caution">
    <text evidence="2">The sequence shown here is derived from an EMBL/GenBank/DDBJ whole genome shotgun (WGS) entry which is preliminary data.</text>
</comment>
<dbReference type="Pfam" id="PF03767">
    <property type="entry name" value="Acid_phosphat_B"/>
    <property type="match status" value="1"/>
</dbReference>
<keyword evidence="3" id="KW-1185">Reference proteome</keyword>
<keyword evidence="1" id="KW-1133">Transmembrane helix</keyword>
<dbReference type="EMBL" id="BTGU01000012">
    <property type="protein sequence ID" value="GMN41362.1"/>
    <property type="molecule type" value="Genomic_DNA"/>
</dbReference>
<evidence type="ECO:0000313" key="3">
    <source>
        <dbReference type="Proteomes" id="UP001187192"/>
    </source>
</evidence>
<reference evidence="2" key="1">
    <citation type="submission" date="2023-07" db="EMBL/GenBank/DDBJ databases">
        <title>draft genome sequence of fig (Ficus carica).</title>
        <authorList>
            <person name="Takahashi T."/>
            <person name="Nishimura K."/>
        </authorList>
    </citation>
    <scope>NUCLEOTIDE SEQUENCE</scope>
</reference>
<name>A0AA87ZXZ3_FICCA</name>
<dbReference type="InterPro" id="IPR005519">
    <property type="entry name" value="Acid_phosphat_B-like"/>
</dbReference>
<dbReference type="PANTHER" id="PTHR31284:SF22">
    <property type="entry name" value="ACID PHOSPHATASE"/>
    <property type="match status" value="1"/>
</dbReference>
<keyword evidence="1" id="KW-0812">Transmembrane</keyword>
<dbReference type="InterPro" id="IPR023214">
    <property type="entry name" value="HAD_sf"/>
</dbReference>
<dbReference type="AlphaFoldDB" id="A0AA87ZXZ3"/>
<organism evidence="2 3">
    <name type="scientific">Ficus carica</name>
    <name type="common">Common fig</name>
    <dbReference type="NCBI Taxonomy" id="3494"/>
    <lineage>
        <taxon>Eukaryota</taxon>
        <taxon>Viridiplantae</taxon>
        <taxon>Streptophyta</taxon>
        <taxon>Embryophyta</taxon>
        <taxon>Tracheophyta</taxon>
        <taxon>Spermatophyta</taxon>
        <taxon>Magnoliopsida</taxon>
        <taxon>eudicotyledons</taxon>
        <taxon>Gunneridae</taxon>
        <taxon>Pentapetalae</taxon>
        <taxon>rosids</taxon>
        <taxon>fabids</taxon>
        <taxon>Rosales</taxon>
        <taxon>Moraceae</taxon>
        <taxon>Ficeae</taxon>
        <taxon>Ficus</taxon>
    </lineage>
</organism>
<evidence type="ECO:0000256" key="1">
    <source>
        <dbReference type="SAM" id="Phobius"/>
    </source>
</evidence>
<evidence type="ECO:0000313" key="2">
    <source>
        <dbReference type="EMBL" id="GMN41362.1"/>
    </source>
</evidence>
<proteinExistence type="predicted"/>
<feature type="transmembrane region" description="Helical" evidence="1">
    <location>
        <begin position="43"/>
        <end position="75"/>
    </location>
</feature>
<accession>A0AA87ZXZ3</accession>